<evidence type="ECO:0000256" key="3">
    <source>
        <dbReference type="ARBA" id="ARBA00023015"/>
    </source>
</evidence>
<dbReference type="SUPFAM" id="SSF46689">
    <property type="entry name" value="Homeodomain-like"/>
    <property type="match status" value="1"/>
</dbReference>
<dbReference type="InterPro" id="IPR025943">
    <property type="entry name" value="Sigma_54_int_dom_ATP-bd_2"/>
</dbReference>
<dbReference type="SUPFAM" id="SSF49879">
    <property type="entry name" value="SMAD/FHA domain"/>
    <property type="match status" value="1"/>
</dbReference>
<keyword evidence="5" id="KW-0804">Transcription</keyword>
<dbReference type="PANTHER" id="PTHR32071:SF117">
    <property type="entry name" value="PTS-DEPENDENT DIHYDROXYACETONE KINASE OPERON REGULATORY PROTEIN-RELATED"/>
    <property type="match status" value="1"/>
</dbReference>
<dbReference type="Pfam" id="PF00158">
    <property type="entry name" value="Sigma54_activat"/>
    <property type="match status" value="1"/>
</dbReference>
<evidence type="ECO:0000259" key="8">
    <source>
        <dbReference type="PROSITE" id="PS50045"/>
    </source>
</evidence>
<dbReference type="Pfam" id="PF16697">
    <property type="entry name" value="Yop-YscD_cpl"/>
    <property type="match status" value="1"/>
</dbReference>
<keyword evidence="2" id="KW-0067">ATP-binding</keyword>
<dbReference type="SMART" id="SM00240">
    <property type="entry name" value="FHA"/>
    <property type="match status" value="1"/>
</dbReference>
<evidence type="ECO:0000313" key="10">
    <source>
        <dbReference type="Proteomes" id="UP001217485"/>
    </source>
</evidence>
<dbReference type="InterPro" id="IPR008984">
    <property type="entry name" value="SMAD_FHA_dom_sf"/>
</dbReference>
<keyword evidence="1" id="KW-0547">Nucleotide-binding</keyword>
<feature type="compositionally biased region" description="Low complexity" evidence="6">
    <location>
        <begin position="423"/>
        <end position="435"/>
    </location>
</feature>
<dbReference type="InterPro" id="IPR058031">
    <property type="entry name" value="AAA_lid_NorR"/>
</dbReference>
<organism evidence="9 10">
    <name type="scientific">Sorangium atrum</name>
    <dbReference type="NCBI Taxonomy" id="2995308"/>
    <lineage>
        <taxon>Bacteria</taxon>
        <taxon>Pseudomonadati</taxon>
        <taxon>Myxococcota</taxon>
        <taxon>Polyangia</taxon>
        <taxon>Polyangiales</taxon>
        <taxon>Polyangiaceae</taxon>
        <taxon>Sorangium</taxon>
    </lineage>
</organism>
<evidence type="ECO:0000256" key="2">
    <source>
        <dbReference type="ARBA" id="ARBA00022840"/>
    </source>
</evidence>
<dbReference type="EMBL" id="JAQNDK010000006">
    <property type="protein sequence ID" value="MDC0685493.1"/>
    <property type="molecule type" value="Genomic_DNA"/>
</dbReference>
<keyword evidence="3" id="KW-0805">Transcription regulation</keyword>
<dbReference type="InterPro" id="IPR000253">
    <property type="entry name" value="FHA_dom"/>
</dbReference>
<feature type="domain" description="Sigma-54 factor interaction" evidence="8">
    <location>
        <begin position="190"/>
        <end position="418"/>
    </location>
</feature>
<keyword evidence="4" id="KW-0238">DNA-binding</keyword>
<feature type="region of interest" description="Disordered" evidence="6">
    <location>
        <begin position="423"/>
        <end position="442"/>
    </location>
</feature>
<dbReference type="SUPFAM" id="SSF52540">
    <property type="entry name" value="P-loop containing nucleoside triphosphate hydrolases"/>
    <property type="match status" value="1"/>
</dbReference>
<dbReference type="Gene3D" id="2.60.200.20">
    <property type="match status" value="1"/>
</dbReference>
<sequence length="510" mass="55228">MTCRVRTTSGPPYPRNIVPSACWLARLYLRPRPGQHGIAPSRSAGEQPADRLAPSMSRSDDGTITAQPPADRLMLRSNKIRVEIVHGPDAGSVIELPGPEARVGSDAGCDLQLKDRKVSRQHLVLRIERDRIRVIDPGSRNGTTVDGVQVRDAYARPDSSITIGSSALRLRMLSTIVELPISTRDRFGGLLGRSVAMRRLFAVLERVAPTDTTLLIEGESGTGKELAARGVHEASTRADGPFVVFDCSTASSTLLESELFGHKKGAFTGALDDRVGMFEEADGGTLFLDELGELPPDLQPKLLRVLESGEVRRVGSNKPRRVDVRVIAATNRSLARAVDLGAFREDLYYRLAVVPIRLPPLRERLEDIPLLVRHLEQQLASRIPGAAPLSEHVVSLFGEQSWHGNVRELRNAVARALALGAPAPAGSEAQPPSGSGDSGGLDVRLDEPLLAGRSRVAREYEKAYMELALKQTGGNVSQAAELAGIGRKFAYTLIQRFGLRESVEGSSEPI</sequence>
<feature type="domain" description="FHA" evidence="7">
    <location>
        <begin position="101"/>
        <end position="150"/>
    </location>
</feature>
<evidence type="ECO:0000256" key="5">
    <source>
        <dbReference type="ARBA" id="ARBA00023163"/>
    </source>
</evidence>
<dbReference type="InterPro" id="IPR002078">
    <property type="entry name" value="Sigma_54_int"/>
</dbReference>
<dbReference type="PROSITE" id="PS50045">
    <property type="entry name" value="SIGMA54_INTERACT_4"/>
    <property type="match status" value="1"/>
</dbReference>
<dbReference type="InterPro" id="IPR032030">
    <property type="entry name" value="YscD_cytoplasmic_dom"/>
</dbReference>
<dbReference type="CDD" id="cd00009">
    <property type="entry name" value="AAA"/>
    <property type="match status" value="1"/>
</dbReference>
<dbReference type="PRINTS" id="PR01590">
    <property type="entry name" value="HTHFIS"/>
</dbReference>
<dbReference type="Proteomes" id="UP001217485">
    <property type="component" value="Unassembled WGS sequence"/>
</dbReference>
<evidence type="ECO:0000259" key="7">
    <source>
        <dbReference type="PROSITE" id="PS50006"/>
    </source>
</evidence>
<evidence type="ECO:0000256" key="4">
    <source>
        <dbReference type="ARBA" id="ARBA00023125"/>
    </source>
</evidence>
<evidence type="ECO:0000313" key="9">
    <source>
        <dbReference type="EMBL" id="MDC0685493.1"/>
    </source>
</evidence>
<evidence type="ECO:0000256" key="1">
    <source>
        <dbReference type="ARBA" id="ARBA00022741"/>
    </source>
</evidence>
<dbReference type="PROSITE" id="PS00676">
    <property type="entry name" value="SIGMA54_INTERACT_2"/>
    <property type="match status" value="1"/>
</dbReference>
<reference evidence="9 10" key="1">
    <citation type="submission" date="2023-01" db="EMBL/GenBank/DDBJ databases">
        <title>Minimal conservation of predation-associated metabolite biosynthetic gene clusters underscores biosynthetic potential of Myxococcota including descriptions for ten novel species: Archangium lansinium sp. nov., Myxococcus landrumus sp. nov., Nannocystis bai.</title>
        <authorList>
            <person name="Ahearne A."/>
            <person name="Stevens C."/>
            <person name="Dowd S."/>
        </authorList>
    </citation>
    <scope>NUCLEOTIDE SEQUENCE [LARGE SCALE GENOMIC DNA]</scope>
    <source>
        <strain evidence="9 10">WIWO2</strain>
    </source>
</reference>
<proteinExistence type="predicted"/>
<dbReference type="Gene3D" id="1.10.8.60">
    <property type="match status" value="1"/>
</dbReference>
<dbReference type="Gene3D" id="3.40.50.300">
    <property type="entry name" value="P-loop containing nucleotide triphosphate hydrolases"/>
    <property type="match status" value="1"/>
</dbReference>
<dbReference type="Pfam" id="PF25601">
    <property type="entry name" value="AAA_lid_14"/>
    <property type="match status" value="1"/>
</dbReference>
<dbReference type="InterPro" id="IPR027417">
    <property type="entry name" value="P-loop_NTPase"/>
</dbReference>
<evidence type="ECO:0000256" key="6">
    <source>
        <dbReference type="SAM" id="MobiDB-lite"/>
    </source>
</evidence>
<dbReference type="PANTHER" id="PTHR32071">
    <property type="entry name" value="TRANSCRIPTIONAL REGULATORY PROTEIN"/>
    <property type="match status" value="1"/>
</dbReference>
<dbReference type="InterPro" id="IPR003593">
    <property type="entry name" value="AAA+_ATPase"/>
</dbReference>
<dbReference type="Pfam" id="PF02954">
    <property type="entry name" value="HTH_8"/>
    <property type="match status" value="1"/>
</dbReference>
<dbReference type="PROSITE" id="PS50006">
    <property type="entry name" value="FHA_DOMAIN"/>
    <property type="match status" value="1"/>
</dbReference>
<dbReference type="InterPro" id="IPR009057">
    <property type="entry name" value="Homeodomain-like_sf"/>
</dbReference>
<comment type="caution">
    <text evidence="9">The sequence shown here is derived from an EMBL/GenBank/DDBJ whole genome shotgun (WGS) entry which is preliminary data.</text>
</comment>
<name>A0ABT5CIM5_9BACT</name>
<protein>
    <submittedName>
        <fullName evidence="9">Sigma 54-interacting transcriptional regulator</fullName>
    </submittedName>
</protein>
<feature type="region of interest" description="Disordered" evidence="6">
    <location>
        <begin position="34"/>
        <end position="68"/>
    </location>
</feature>
<dbReference type="SMART" id="SM00382">
    <property type="entry name" value="AAA"/>
    <property type="match status" value="1"/>
</dbReference>
<dbReference type="InterPro" id="IPR002197">
    <property type="entry name" value="HTH_Fis"/>
</dbReference>
<gene>
    <name evidence="9" type="ORF">POL72_47750</name>
</gene>
<accession>A0ABT5CIM5</accession>
<dbReference type="CDD" id="cd00060">
    <property type="entry name" value="FHA"/>
    <property type="match status" value="1"/>
</dbReference>
<dbReference type="Gene3D" id="1.10.10.60">
    <property type="entry name" value="Homeodomain-like"/>
    <property type="match status" value="1"/>
</dbReference>
<dbReference type="RefSeq" id="WP_272103805.1">
    <property type="nucleotide sequence ID" value="NZ_JAQNDK010000006.1"/>
</dbReference>
<keyword evidence="10" id="KW-1185">Reference proteome</keyword>